<dbReference type="SUPFAM" id="SSF144206">
    <property type="entry name" value="NOB1 zinc finger-like"/>
    <property type="match status" value="1"/>
</dbReference>
<dbReference type="GO" id="GO:0016787">
    <property type="term" value="F:hydrolase activity"/>
    <property type="evidence" value="ECO:0007669"/>
    <property type="project" value="UniProtKB-KW"/>
</dbReference>
<comment type="similarity">
    <text evidence="2 8">Belongs to the NOB1 family.</text>
</comment>
<evidence type="ECO:0000256" key="8">
    <source>
        <dbReference type="PIRNR" id="PIRNR037125"/>
    </source>
</evidence>
<dbReference type="AlphaFoldDB" id="A0A9C7PX55"/>
<dbReference type="Pfam" id="PF17146">
    <property type="entry name" value="PIN_6"/>
    <property type="match status" value="1"/>
</dbReference>
<evidence type="ECO:0000313" key="12">
    <source>
        <dbReference type="EMBL" id="GJQ12050.1"/>
    </source>
</evidence>
<keyword evidence="13" id="KW-1185">Reference proteome</keyword>
<evidence type="ECO:0000256" key="3">
    <source>
        <dbReference type="ARBA" id="ARBA00022722"/>
    </source>
</evidence>
<feature type="domain" description="Ribonuclease PIN" evidence="11">
    <location>
        <begin position="3"/>
        <end position="100"/>
    </location>
</feature>
<comment type="caution">
    <text evidence="12">The sequence shown here is derived from an EMBL/GenBank/DDBJ whole genome shotgun (WGS) entry which is preliminary data.</text>
</comment>
<dbReference type="OrthoDB" id="446759at2759"/>
<dbReference type="PANTHER" id="PTHR12814">
    <property type="entry name" value="RNA-BINDING PROTEIN NOB1"/>
    <property type="match status" value="1"/>
</dbReference>
<evidence type="ECO:0000256" key="7">
    <source>
        <dbReference type="ARBA" id="ARBA00023242"/>
    </source>
</evidence>
<evidence type="ECO:0000256" key="1">
    <source>
        <dbReference type="ARBA" id="ARBA00004123"/>
    </source>
</evidence>
<reference evidence="12" key="2">
    <citation type="submission" date="2022-01" db="EMBL/GenBank/DDBJ databases">
        <authorList>
            <person name="Hirooka S."/>
            <person name="Miyagishima S.Y."/>
        </authorList>
    </citation>
    <scope>NUCLEOTIDE SEQUENCE</scope>
    <source>
        <strain evidence="12">NBRC 102759</strain>
    </source>
</reference>
<dbReference type="GO" id="GO:0046872">
    <property type="term" value="F:metal ion binding"/>
    <property type="evidence" value="ECO:0007669"/>
    <property type="project" value="UniProtKB-UniRule"/>
</dbReference>
<dbReference type="CDD" id="cd09876">
    <property type="entry name" value="PIN_Nob1-like"/>
    <property type="match status" value="1"/>
</dbReference>
<evidence type="ECO:0000256" key="4">
    <source>
        <dbReference type="ARBA" id="ARBA00022723"/>
    </source>
</evidence>
<evidence type="ECO:0008006" key="14">
    <source>
        <dbReference type="Google" id="ProtNLM"/>
    </source>
</evidence>
<dbReference type="PIRSF" id="PIRSF037125">
    <property type="entry name" value="D-site_20S_pre-rRNA_nuclease"/>
    <property type="match status" value="1"/>
</dbReference>
<dbReference type="FunFam" id="3.40.50.1010:FF:000020">
    <property type="entry name" value="20S-pre-rRNA D-site endonuclease NOB1"/>
    <property type="match status" value="1"/>
</dbReference>
<feature type="binding site" evidence="9">
    <location>
        <position position="238"/>
    </location>
    <ligand>
        <name>Zn(2+)</name>
        <dbReference type="ChEBI" id="CHEBI:29105"/>
    </ligand>
</feature>
<evidence type="ECO:0000313" key="13">
    <source>
        <dbReference type="Proteomes" id="UP001061958"/>
    </source>
</evidence>
<dbReference type="InterPro" id="IPR033411">
    <property type="entry name" value="Ribonuclease_PIN"/>
</dbReference>
<dbReference type="InterPro" id="IPR036283">
    <property type="entry name" value="NOB1_Zf-like_sf"/>
</dbReference>
<name>A0A9C7PX55_9RHOD</name>
<dbReference type="EMBL" id="BQMJ01000029">
    <property type="protein sequence ID" value="GJQ12050.1"/>
    <property type="molecule type" value="Genomic_DNA"/>
</dbReference>
<dbReference type="PANTHER" id="PTHR12814:SF2">
    <property type="entry name" value="RNA-BINDING PROTEIN NOB1"/>
    <property type="match status" value="1"/>
</dbReference>
<evidence type="ECO:0000256" key="9">
    <source>
        <dbReference type="PIRSR" id="PIRSR037125-1"/>
    </source>
</evidence>
<dbReference type="Gene3D" id="3.40.50.1010">
    <property type="entry name" value="5'-nuclease"/>
    <property type="match status" value="1"/>
</dbReference>
<dbReference type="Pfam" id="PF08772">
    <property type="entry name" value="Zn_ribbon_NOB1"/>
    <property type="match status" value="1"/>
</dbReference>
<evidence type="ECO:0000259" key="10">
    <source>
        <dbReference type="Pfam" id="PF08772"/>
    </source>
</evidence>
<sequence>MRLVVDTSALIHGDEQIFHRATLGQTENGSAFYIYTSPLVIQEVRDAQARRRLQHLESVLIVREPNSSSVKAVVDFARRTGDYSHLSRVDIHVLSLTLTLELERNGRKFLKPEIIEHLPGDLGESKSWELGHSTVEGAEEDGSTVKQIETAFSDIQLKEEIATDSFDVWIHGENVDSLMQNSQKCIPRESSAQENRVSCMTSDFSMQNLLLQMGLVLISPDGRRVKKLKSFVLQCESCFHITKEVERLFCPHCGNHTLLRTTCKTDKQGNLLVFPPRRKKNNLRGTIFPIPKPQTGRNALNLILCEDQYMEKQQKLKNSTRKKAYRDVLDPTTEYNASPFFQKEQPLIIGYNRKCAEQLQRRNKNRKK</sequence>
<dbReference type="GO" id="GO:0005737">
    <property type="term" value="C:cytoplasm"/>
    <property type="evidence" value="ECO:0007669"/>
    <property type="project" value="UniProtKB-ARBA"/>
</dbReference>
<keyword evidence="7 8" id="KW-0539">Nucleus</keyword>
<reference evidence="12" key="1">
    <citation type="journal article" date="2022" name="Proc. Natl. Acad. Sci. U.S.A.">
        <title>Life cycle and functional genomics of the unicellular red alga Galdieria for elucidating algal and plant evolution and industrial use.</title>
        <authorList>
            <person name="Hirooka S."/>
            <person name="Itabashi T."/>
            <person name="Ichinose T.M."/>
            <person name="Onuma R."/>
            <person name="Fujiwara T."/>
            <person name="Yamashita S."/>
            <person name="Jong L.W."/>
            <person name="Tomita R."/>
            <person name="Iwane A.H."/>
            <person name="Miyagishima S.Y."/>
        </authorList>
    </citation>
    <scope>NUCLEOTIDE SEQUENCE</scope>
    <source>
        <strain evidence="12">NBRC 102759</strain>
    </source>
</reference>
<dbReference type="InterPro" id="IPR039907">
    <property type="entry name" value="NOB1"/>
</dbReference>
<feature type="domain" description="Nin one binding (NOB1) Zn-ribbon-like" evidence="10">
    <location>
        <begin position="225"/>
        <end position="296"/>
    </location>
</feature>
<dbReference type="InterPro" id="IPR014881">
    <property type="entry name" value="NOB1_Zn-bd"/>
</dbReference>
<evidence type="ECO:0000256" key="6">
    <source>
        <dbReference type="ARBA" id="ARBA00022833"/>
    </source>
</evidence>
<organism evidence="12 13">
    <name type="scientific">Galdieria partita</name>
    <dbReference type="NCBI Taxonomy" id="83374"/>
    <lineage>
        <taxon>Eukaryota</taxon>
        <taxon>Rhodophyta</taxon>
        <taxon>Bangiophyceae</taxon>
        <taxon>Galdieriales</taxon>
        <taxon>Galdieriaceae</taxon>
        <taxon>Galdieria</taxon>
    </lineage>
</organism>
<evidence type="ECO:0000256" key="5">
    <source>
        <dbReference type="ARBA" id="ARBA00022801"/>
    </source>
</evidence>
<feature type="binding site" evidence="9">
    <location>
        <position position="235"/>
    </location>
    <ligand>
        <name>Zn(2+)</name>
        <dbReference type="ChEBI" id="CHEBI:29105"/>
    </ligand>
</feature>
<protein>
    <recommendedName>
        <fullName evidence="14">RNA-binding protein NOB1</fullName>
    </recommendedName>
</protein>
<keyword evidence="4 8" id="KW-0479">Metal-binding</keyword>
<dbReference type="GO" id="GO:0030688">
    <property type="term" value="C:preribosome, small subunit precursor"/>
    <property type="evidence" value="ECO:0007669"/>
    <property type="project" value="TreeGrafter"/>
</dbReference>
<keyword evidence="3" id="KW-0540">Nuclease</keyword>
<evidence type="ECO:0000256" key="2">
    <source>
        <dbReference type="ARBA" id="ARBA00005858"/>
    </source>
</evidence>
<proteinExistence type="inferred from homology"/>
<dbReference type="GO" id="GO:0031981">
    <property type="term" value="C:nuclear lumen"/>
    <property type="evidence" value="ECO:0007669"/>
    <property type="project" value="UniProtKB-ARBA"/>
</dbReference>
<dbReference type="Gene3D" id="6.20.210.10">
    <property type="entry name" value="Nin one binding (NOB1), Zn-ribbon-like"/>
    <property type="match status" value="1"/>
</dbReference>
<accession>A0A9C7PX55</accession>
<feature type="binding site" evidence="9">
    <location>
        <position position="253"/>
    </location>
    <ligand>
        <name>Zn(2+)</name>
        <dbReference type="ChEBI" id="CHEBI:29105"/>
    </ligand>
</feature>
<dbReference type="Proteomes" id="UP001061958">
    <property type="component" value="Unassembled WGS sequence"/>
</dbReference>
<dbReference type="InterPro" id="IPR017117">
    <property type="entry name" value="Nob1_euk"/>
</dbReference>
<keyword evidence="5" id="KW-0378">Hydrolase</keyword>
<evidence type="ECO:0000259" key="11">
    <source>
        <dbReference type="Pfam" id="PF17146"/>
    </source>
</evidence>
<feature type="binding site" evidence="9">
    <location>
        <position position="250"/>
    </location>
    <ligand>
        <name>Zn(2+)</name>
        <dbReference type="ChEBI" id="CHEBI:29105"/>
    </ligand>
</feature>
<gene>
    <name evidence="12" type="ORF">GpartN1_g3841.t1</name>
</gene>
<dbReference type="GO" id="GO:0030490">
    <property type="term" value="P:maturation of SSU-rRNA"/>
    <property type="evidence" value="ECO:0007669"/>
    <property type="project" value="TreeGrafter"/>
</dbReference>
<dbReference type="GO" id="GO:0004521">
    <property type="term" value="F:RNA endonuclease activity"/>
    <property type="evidence" value="ECO:0007669"/>
    <property type="project" value="UniProtKB-UniRule"/>
</dbReference>
<comment type="subcellular location">
    <subcellularLocation>
        <location evidence="1">Nucleus</location>
    </subcellularLocation>
</comment>
<keyword evidence="6 8" id="KW-0862">Zinc</keyword>